<dbReference type="GO" id="GO:0098542">
    <property type="term" value="P:defense response to other organism"/>
    <property type="evidence" value="ECO:0007669"/>
    <property type="project" value="InterPro"/>
</dbReference>
<sequence>MASSSKSKPLTDHKEEDQAAKKSEKKQLPSQARYIAFLVLAIIVVMSLAMGIIWAVVKPKRPKIVVENGYFINSTISHGNTTLSGWLLFEVNFYNPNKKATIYYDTLNASSSFSDTTKNVESLNAGFNTTPHGSCAINYSYKADFWSMYGHMPKYRSHGHIIQSILFYGKIRFRFGNWKSQPRAIKVYCSNLVVFTRHTFKPTLCTVDY</sequence>
<dbReference type="GeneID" id="107410551"/>
<proteinExistence type="predicted"/>
<dbReference type="PANTHER" id="PTHR31234:SF39">
    <property type="entry name" value="HARPIN-INDUCED PROTEIN 1 CONTAINING PROTEIN, EXPRESSED"/>
    <property type="match status" value="1"/>
</dbReference>
<feature type="region of interest" description="Disordered" evidence="3">
    <location>
        <begin position="1"/>
        <end position="24"/>
    </location>
</feature>
<evidence type="ECO:0000256" key="1">
    <source>
        <dbReference type="ARBA" id="ARBA00004370"/>
    </source>
</evidence>
<dbReference type="KEGG" id="zju:107410551"/>
<dbReference type="InterPro" id="IPR044839">
    <property type="entry name" value="NDR1-like"/>
</dbReference>
<protein>
    <submittedName>
        <fullName evidence="6">NDR1/HIN1-like protein 26</fullName>
    </submittedName>
</protein>
<dbReference type="InParanoid" id="A0A6P3Z6V9"/>
<feature type="compositionally biased region" description="Basic and acidic residues" evidence="3">
    <location>
        <begin position="9"/>
        <end position="24"/>
    </location>
</feature>
<evidence type="ECO:0000313" key="6">
    <source>
        <dbReference type="RefSeq" id="XP_015873479.1"/>
    </source>
</evidence>
<organism evidence="5 6">
    <name type="scientific">Ziziphus jujuba</name>
    <name type="common">Chinese jujube</name>
    <name type="synonym">Ziziphus sativa</name>
    <dbReference type="NCBI Taxonomy" id="326968"/>
    <lineage>
        <taxon>Eukaryota</taxon>
        <taxon>Viridiplantae</taxon>
        <taxon>Streptophyta</taxon>
        <taxon>Embryophyta</taxon>
        <taxon>Tracheophyta</taxon>
        <taxon>Spermatophyta</taxon>
        <taxon>Magnoliopsida</taxon>
        <taxon>eudicotyledons</taxon>
        <taxon>Gunneridae</taxon>
        <taxon>Pentapetalae</taxon>
        <taxon>rosids</taxon>
        <taxon>fabids</taxon>
        <taxon>Rosales</taxon>
        <taxon>Rhamnaceae</taxon>
        <taxon>Paliureae</taxon>
        <taxon>Ziziphus</taxon>
    </lineage>
</organism>
<keyword evidence="4" id="KW-1133">Transmembrane helix</keyword>
<keyword evidence="4" id="KW-0812">Transmembrane</keyword>
<dbReference type="Proteomes" id="UP001652623">
    <property type="component" value="Chromosome 10"/>
</dbReference>
<evidence type="ECO:0000256" key="4">
    <source>
        <dbReference type="SAM" id="Phobius"/>
    </source>
</evidence>
<reference evidence="6" key="1">
    <citation type="submission" date="2025-08" db="UniProtKB">
        <authorList>
            <consortium name="RefSeq"/>
        </authorList>
    </citation>
    <scope>IDENTIFICATION</scope>
    <source>
        <tissue evidence="6">Seedling</tissue>
    </source>
</reference>
<dbReference type="PANTHER" id="PTHR31234">
    <property type="entry name" value="LATE EMBRYOGENESIS ABUNDANT (LEA) HYDROXYPROLINE-RICH GLYCOPROTEIN FAMILY"/>
    <property type="match status" value="1"/>
</dbReference>
<dbReference type="GO" id="GO:0005886">
    <property type="term" value="C:plasma membrane"/>
    <property type="evidence" value="ECO:0007669"/>
    <property type="project" value="TreeGrafter"/>
</dbReference>
<gene>
    <name evidence="6" type="primary">LOC107410551</name>
</gene>
<comment type="subcellular location">
    <subcellularLocation>
        <location evidence="1">Membrane</location>
    </subcellularLocation>
</comment>
<evidence type="ECO:0000313" key="5">
    <source>
        <dbReference type="Proteomes" id="UP001652623"/>
    </source>
</evidence>
<evidence type="ECO:0000256" key="2">
    <source>
        <dbReference type="ARBA" id="ARBA00023136"/>
    </source>
</evidence>
<feature type="transmembrane region" description="Helical" evidence="4">
    <location>
        <begin position="34"/>
        <end position="57"/>
    </location>
</feature>
<dbReference type="RefSeq" id="XP_015873479.1">
    <property type="nucleotide sequence ID" value="XM_016017993.2"/>
</dbReference>
<accession>A0A6P3Z6V9</accession>
<name>A0A6P3Z6V9_ZIZJJ</name>
<keyword evidence="5" id="KW-1185">Reference proteome</keyword>
<evidence type="ECO:0000256" key="3">
    <source>
        <dbReference type="SAM" id="MobiDB-lite"/>
    </source>
</evidence>
<dbReference type="AlphaFoldDB" id="A0A6P3Z6V9"/>
<keyword evidence="2 4" id="KW-0472">Membrane</keyword>